<gene>
    <name evidence="2" type="ORF">F0L74_15440</name>
</gene>
<dbReference type="GO" id="GO:0008757">
    <property type="term" value="F:S-adenosylmethionine-dependent methyltransferase activity"/>
    <property type="evidence" value="ECO:0007669"/>
    <property type="project" value="InterPro"/>
</dbReference>
<dbReference type="Proteomes" id="UP000324611">
    <property type="component" value="Unassembled WGS sequence"/>
</dbReference>
<dbReference type="InterPro" id="IPR029063">
    <property type="entry name" value="SAM-dependent_MTases_sf"/>
</dbReference>
<feature type="domain" description="Methyltransferase type 11" evidence="1">
    <location>
        <begin position="100"/>
        <end position="149"/>
    </location>
</feature>
<sequence>MGNFIKNNFGICNLCNGIIVKLNNLDYGYRCINCRSSYVHRAIGLTINKYFEQKQNIQNVTVYELSSRGALFKFLQKKFKNLVFSEFYDDVTPGEYKNGIQCQDVQNLTFEDGSFELVTSTEVFEHVPDDLKGFREVVRVLKPNGKFIFTVPLFEVPTTIERAHFDKDGNLVHVLPPEYHGDRIRGKEHVLAFRNYGLDIVDRLKQAGFSSVEIARPSSLKHQIARKQVIVAEK</sequence>
<reference evidence="2 3" key="1">
    <citation type="submission" date="2019-09" db="EMBL/GenBank/DDBJ databases">
        <title>Chitinophaga ginsengihumi sp. nov., isolated from soil of ginseng rhizosphere.</title>
        <authorList>
            <person name="Lee J."/>
        </authorList>
    </citation>
    <scope>NUCLEOTIDE SEQUENCE [LARGE SCALE GENOMIC DNA]</scope>
    <source>
        <strain evidence="2 3">BN140078</strain>
    </source>
</reference>
<keyword evidence="2" id="KW-0808">Transferase</keyword>
<dbReference type="SUPFAM" id="SSF53335">
    <property type="entry name" value="S-adenosyl-L-methionine-dependent methyltransferases"/>
    <property type="match status" value="1"/>
</dbReference>
<keyword evidence="3" id="KW-1185">Reference proteome</keyword>
<comment type="caution">
    <text evidence="2">The sequence shown here is derived from an EMBL/GenBank/DDBJ whole genome shotgun (WGS) entry which is preliminary data.</text>
</comment>
<keyword evidence="2" id="KW-0489">Methyltransferase</keyword>
<dbReference type="EMBL" id="VUOC01000003">
    <property type="protein sequence ID" value="KAA2241298.1"/>
    <property type="molecule type" value="Genomic_DNA"/>
</dbReference>
<proteinExistence type="predicted"/>
<accession>A0A5B2VRJ1</accession>
<evidence type="ECO:0000313" key="2">
    <source>
        <dbReference type="EMBL" id="KAA2241298.1"/>
    </source>
</evidence>
<evidence type="ECO:0000259" key="1">
    <source>
        <dbReference type="Pfam" id="PF08241"/>
    </source>
</evidence>
<dbReference type="Pfam" id="PF08241">
    <property type="entry name" value="Methyltransf_11"/>
    <property type="match status" value="1"/>
</dbReference>
<dbReference type="Gene3D" id="3.40.50.150">
    <property type="entry name" value="Vaccinia Virus protein VP39"/>
    <property type="match status" value="1"/>
</dbReference>
<dbReference type="GO" id="GO:0032259">
    <property type="term" value="P:methylation"/>
    <property type="evidence" value="ECO:0007669"/>
    <property type="project" value="UniProtKB-KW"/>
</dbReference>
<organism evidence="2 3">
    <name type="scientific">Chitinophaga agrisoli</name>
    <dbReference type="NCBI Taxonomy" id="2607653"/>
    <lineage>
        <taxon>Bacteria</taxon>
        <taxon>Pseudomonadati</taxon>
        <taxon>Bacteroidota</taxon>
        <taxon>Chitinophagia</taxon>
        <taxon>Chitinophagales</taxon>
        <taxon>Chitinophagaceae</taxon>
        <taxon>Chitinophaga</taxon>
    </lineage>
</organism>
<dbReference type="PANTHER" id="PTHR43591">
    <property type="entry name" value="METHYLTRANSFERASE"/>
    <property type="match status" value="1"/>
</dbReference>
<dbReference type="CDD" id="cd02440">
    <property type="entry name" value="AdoMet_MTases"/>
    <property type="match status" value="1"/>
</dbReference>
<protein>
    <submittedName>
        <fullName evidence="2">Methyltransferase domain-containing protein</fullName>
    </submittedName>
</protein>
<dbReference type="AlphaFoldDB" id="A0A5B2VRJ1"/>
<reference evidence="2 3" key="2">
    <citation type="submission" date="2019-09" db="EMBL/GenBank/DDBJ databases">
        <authorList>
            <person name="Jin C."/>
        </authorList>
    </citation>
    <scope>NUCLEOTIDE SEQUENCE [LARGE SCALE GENOMIC DNA]</scope>
    <source>
        <strain evidence="2 3">BN140078</strain>
    </source>
</reference>
<dbReference type="RefSeq" id="WP_149838813.1">
    <property type="nucleotide sequence ID" value="NZ_VUOC01000003.1"/>
</dbReference>
<evidence type="ECO:0000313" key="3">
    <source>
        <dbReference type="Proteomes" id="UP000324611"/>
    </source>
</evidence>
<dbReference type="InterPro" id="IPR013216">
    <property type="entry name" value="Methyltransf_11"/>
</dbReference>
<name>A0A5B2VRJ1_9BACT</name>